<organism evidence="1 2">
    <name type="scientific">Stenotrophomonas nematodicola</name>
    <dbReference type="NCBI Taxonomy" id="2656746"/>
    <lineage>
        <taxon>Bacteria</taxon>
        <taxon>Pseudomonadati</taxon>
        <taxon>Pseudomonadota</taxon>
        <taxon>Gammaproteobacteria</taxon>
        <taxon>Lysobacterales</taxon>
        <taxon>Lysobacteraceae</taxon>
        <taxon>Stenotrophomonas</taxon>
    </lineage>
</organism>
<dbReference type="InterPro" id="IPR025459">
    <property type="entry name" value="DUF4279"/>
</dbReference>
<dbReference type="Proteomes" id="UP001605261">
    <property type="component" value="Unassembled WGS sequence"/>
</dbReference>
<proteinExistence type="predicted"/>
<name>A0ABW7CTZ6_9GAMM</name>
<dbReference type="EMBL" id="JBHGCJ010000002">
    <property type="protein sequence ID" value="MFG6108419.1"/>
    <property type="molecule type" value="Genomic_DNA"/>
</dbReference>
<evidence type="ECO:0000313" key="1">
    <source>
        <dbReference type="EMBL" id="MFG6108419.1"/>
    </source>
</evidence>
<sequence length="134" mass="14857">MACIRTYVTLKIFSESFYVGAIEAVLGLAPTSIRVRNALSPRRFEREGSLWKYSSKDQLDSTDPQDHIDWLLGRLSGSEKTFDHLLTAGCAADIVCFLETGEQGGFTLTSLQMGALYSLGLDLTWDIYPAEVRA</sequence>
<gene>
    <name evidence="1" type="ORF">ACEU0G_002358</name>
</gene>
<keyword evidence="2" id="KW-1185">Reference proteome</keyword>
<comment type="caution">
    <text evidence="1">The sequence shown here is derived from an EMBL/GenBank/DDBJ whole genome shotgun (WGS) entry which is preliminary data.</text>
</comment>
<dbReference type="RefSeq" id="WP_394161606.1">
    <property type="nucleotide sequence ID" value="NZ_JBHGCJ010000002.1"/>
</dbReference>
<accession>A0ABW7CTZ6</accession>
<dbReference type="Pfam" id="PF14106">
    <property type="entry name" value="DUF4279"/>
    <property type="match status" value="1"/>
</dbReference>
<protein>
    <submittedName>
        <fullName evidence="1">DUF4279 domain-containing protein</fullName>
    </submittedName>
</protein>
<reference evidence="1 2" key="1">
    <citation type="submission" date="2024-09" db="EMBL/GenBank/DDBJ databases">
        <authorList>
            <consortium name="All-Russian atlas of soil microorganisms"/>
            <consortium name="as a basis for the search for new antimicrobial producers and enzymes with unique properties"/>
            <person name="Sokolova E.A."/>
            <person name="Voronina E.N."/>
        </authorList>
    </citation>
    <scope>NUCLEOTIDE SEQUENCE [LARGE SCALE GENOMIC DNA]</scope>
    <source>
        <strain evidence="1 2">AF-22b-331.1</strain>
    </source>
</reference>
<evidence type="ECO:0000313" key="2">
    <source>
        <dbReference type="Proteomes" id="UP001605261"/>
    </source>
</evidence>